<proteinExistence type="inferred from homology"/>
<gene>
    <name evidence="14" type="ORF">RBB77_21675</name>
</gene>
<reference evidence="14" key="2">
    <citation type="journal article" date="2024" name="Environ. Microbiol.">
        <title>Genome analysis and description of Tunturibacter gen. nov. expands the diversity of Terriglobia in tundra soils.</title>
        <authorList>
            <person name="Messyasz A."/>
            <person name="Mannisto M.K."/>
            <person name="Kerkhof L.J."/>
            <person name="Haggblom M.M."/>
        </authorList>
    </citation>
    <scope>NUCLEOTIDE SEQUENCE</scope>
    <source>
        <strain evidence="14">X5P6</strain>
    </source>
</reference>
<dbReference type="Gene3D" id="1.10.150.870">
    <property type="match status" value="1"/>
</dbReference>
<comment type="similarity">
    <text evidence="2">Belongs to the DNA polymerase type-C family. DnaE2 subfamily.</text>
</comment>
<evidence type="ECO:0000256" key="7">
    <source>
        <dbReference type="ARBA" id="ARBA00022695"/>
    </source>
</evidence>
<keyword evidence="9" id="KW-0227">DNA damage</keyword>
<dbReference type="SMART" id="SM00481">
    <property type="entry name" value="POLIIIAc"/>
    <property type="match status" value="1"/>
</dbReference>
<keyword evidence="7 14" id="KW-0548">Nucleotidyltransferase</keyword>
<sequence length="1077" mass="119910">MTDYVELHARSAFSFLEGSSMPESLIQQAARLEMPAMALLDRNGLYGSARFHMEGQRCGVQAHIGAEIAISDLGQSLQPPPYLPHQHPPEPVRLPLLVESRIGYQNLSRLITQFKLREKTKAEGAAVIADLEECSNGLVCLTGGNEGPLAAALAQGGYDVAHKTVEKLIRLFGIRNVYVELQRHFDREEEHRNRAAIRIARSLNLPLLATGGVSYATPYEREMLDIFTCIRHRKTLDTVGRLLSRNAERHLHTATEVHKLFYDYPEAIANTCELSSRLQFQLAGLRYQFPAYPVPDSDTMDSFLRKRVNEGIRRRYLPKNDAALYEKANQQAEKELRLVEKLGLAGYFLIVWDIVCFCKDNGILIQGRGSAANSVICYALGITIVDSVGLDLLFERFLSEERGEWPDIDLDLPSKTDRERAIQYVYQRYGELGAAMTANVITFRNRSSSREVGKVFGFDQRTVSELAGLMSAWEWKAPSDTLENSFKAAGLDMKHQRIAHFLRKSGEVLNLPRNLGQHSGGMVICQGHLDSVVPIERASMPGRTVVQWDKDDCSDMGIIKVDLLGLGMLAVLKDAAYLVPQYYGKQLDYAQLPQDDAVYATIEQADTVGLFQIESRAQMSALPRTKPKCFADLSMQVAIIRPGPVTGKFVNPYIARRLGREPIVYLHSSFKPFLERTLGVPLFQEQVMKIGMVAANLSGGEAEELRKAMGGKRSESIIAGLKTRLHAGMTANGFNAATQEEVMRVLSTVKEFMFPESHAHSFASIAYSSAYTRYHYTAAYTCALFNNQPMGFYSPATIANDAKRHGVKIVPIDVQRSGWFCTLEELNEGDLARYAGPFAVRMGLKYVKGLRQKVGDAITETRILDGPFISEYDLRRRIPSIKKPELALLAKAGAFNWTGEKHHRRTALWNAERAGQSAGPLFENIPDEYEQQATAPLRLMTTDERLVADFESTGVTLGLHPMAYHRAELNAAGVLSAASLRGMPDGMHTRIAGAVIARQRPGTAEGFIFLSLEDETGISNAIINPHLYERNRVTVTRGKFLRIEGTLQNQDGVINVRASAVHVLPHTAVNLNSHDFH</sequence>
<dbReference type="CDD" id="cd04485">
    <property type="entry name" value="DnaE_OBF"/>
    <property type="match status" value="1"/>
</dbReference>
<dbReference type="GO" id="GO:0006281">
    <property type="term" value="P:DNA repair"/>
    <property type="evidence" value="ECO:0007669"/>
    <property type="project" value="UniProtKB-KW"/>
</dbReference>
<evidence type="ECO:0000256" key="8">
    <source>
        <dbReference type="ARBA" id="ARBA00022705"/>
    </source>
</evidence>
<evidence type="ECO:0000256" key="11">
    <source>
        <dbReference type="ARBA" id="ARBA00023204"/>
    </source>
</evidence>
<dbReference type="PANTHER" id="PTHR32294">
    <property type="entry name" value="DNA POLYMERASE III SUBUNIT ALPHA"/>
    <property type="match status" value="1"/>
</dbReference>
<dbReference type="Pfam" id="PF14579">
    <property type="entry name" value="HHH_6"/>
    <property type="match status" value="1"/>
</dbReference>
<comment type="catalytic activity">
    <reaction evidence="12">
        <text>DNA(n) + a 2'-deoxyribonucleoside 5'-triphosphate = DNA(n+1) + diphosphate</text>
        <dbReference type="Rhea" id="RHEA:22508"/>
        <dbReference type="Rhea" id="RHEA-COMP:17339"/>
        <dbReference type="Rhea" id="RHEA-COMP:17340"/>
        <dbReference type="ChEBI" id="CHEBI:33019"/>
        <dbReference type="ChEBI" id="CHEBI:61560"/>
        <dbReference type="ChEBI" id="CHEBI:173112"/>
        <dbReference type="EC" id="2.7.7.7"/>
    </reaction>
</comment>
<dbReference type="GO" id="GO:0003676">
    <property type="term" value="F:nucleic acid binding"/>
    <property type="evidence" value="ECO:0007669"/>
    <property type="project" value="InterPro"/>
</dbReference>
<dbReference type="Pfam" id="PF17657">
    <property type="entry name" value="DNA_pol3_finger"/>
    <property type="match status" value="1"/>
</dbReference>
<dbReference type="KEGG" id="tpsc:RBB77_21675"/>
<dbReference type="HAMAP" id="MF_01902">
    <property type="entry name" value="DNApol_error_prone"/>
    <property type="match status" value="1"/>
</dbReference>
<feature type="domain" description="Polymerase/histidinol phosphatase N-terminal" evidence="13">
    <location>
        <begin position="5"/>
        <end position="72"/>
    </location>
</feature>
<dbReference type="GO" id="GO:0005737">
    <property type="term" value="C:cytoplasm"/>
    <property type="evidence" value="ECO:0007669"/>
    <property type="project" value="UniProtKB-SubCell"/>
</dbReference>
<dbReference type="InterPro" id="IPR011708">
    <property type="entry name" value="DNA_pol3_alpha_NTPase_dom"/>
</dbReference>
<keyword evidence="11" id="KW-0234">DNA repair</keyword>
<dbReference type="Gene3D" id="3.20.20.140">
    <property type="entry name" value="Metal-dependent hydrolases"/>
    <property type="match status" value="1"/>
</dbReference>
<protein>
    <recommendedName>
        <fullName evidence="4">Error-prone DNA polymerase</fullName>
        <ecNumber evidence="3">2.7.7.7</ecNumber>
    </recommendedName>
</protein>
<dbReference type="InterPro" id="IPR004365">
    <property type="entry name" value="NA-bd_OB_tRNA"/>
</dbReference>
<dbReference type="InterPro" id="IPR004805">
    <property type="entry name" value="DnaE2/DnaE/PolC"/>
</dbReference>
<reference evidence="14" key="1">
    <citation type="submission" date="2023-08" db="EMBL/GenBank/DDBJ databases">
        <authorList>
            <person name="Messyasz A."/>
            <person name="Mannisto M.K."/>
            <person name="Kerkhof L.J."/>
            <person name="Haggblom M."/>
        </authorList>
    </citation>
    <scope>NUCLEOTIDE SEQUENCE</scope>
    <source>
        <strain evidence="14">X5P6</strain>
    </source>
</reference>
<dbReference type="AlphaFoldDB" id="A0AAU7ZXH0"/>
<name>A0AAU7ZXH0_9BACT</name>
<dbReference type="InterPro" id="IPR023073">
    <property type="entry name" value="DnaE2"/>
</dbReference>
<dbReference type="PANTHER" id="PTHR32294:SF4">
    <property type="entry name" value="ERROR-PRONE DNA POLYMERASE"/>
    <property type="match status" value="1"/>
</dbReference>
<dbReference type="GO" id="GO:0008408">
    <property type="term" value="F:3'-5' exonuclease activity"/>
    <property type="evidence" value="ECO:0007669"/>
    <property type="project" value="InterPro"/>
</dbReference>
<dbReference type="GO" id="GO:0003887">
    <property type="term" value="F:DNA-directed DNA polymerase activity"/>
    <property type="evidence" value="ECO:0007669"/>
    <property type="project" value="UniProtKB-KW"/>
</dbReference>
<evidence type="ECO:0000256" key="6">
    <source>
        <dbReference type="ARBA" id="ARBA00022679"/>
    </source>
</evidence>
<dbReference type="InterPro" id="IPR016195">
    <property type="entry name" value="Pol/histidinol_Pase-like"/>
</dbReference>
<organism evidence="14">
    <name type="scientific">Tunturiibacter psychrotolerans</name>
    <dbReference type="NCBI Taxonomy" id="3069686"/>
    <lineage>
        <taxon>Bacteria</taxon>
        <taxon>Pseudomonadati</taxon>
        <taxon>Acidobacteriota</taxon>
        <taxon>Terriglobia</taxon>
        <taxon>Terriglobales</taxon>
        <taxon>Acidobacteriaceae</taxon>
        <taxon>Tunturiibacter</taxon>
    </lineage>
</organism>
<dbReference type="InterPro" id="IPR004013">
    <property type="entry name" value="PHP_dom"/>
</dbReference>
<dbReference type="NCBIfam" id="TIGR00594">
    <property type="entry name" value="polc"/>
    <property type="match status" value="1"/>
</dbReference>
<dbReference type="Pfam" id="PF01336">
    <property type="entry name" value="tRNA_anti-codon"/>
    <property type="match status" value="1"/>
</dbReference>
<evidence type="ECO:0000256" key="2">
    <source>
        <dbReference type="ARBA" id="ARBA00007391"/>
    </source>
</evidence>
<keyword evidence="10" id="KW-0239">DNA-directed DNA polymerase</keyword>
<evidence type="ECO:0000256" key="10">
    <source>
        <dbReference type="ARBA" id="ARBA00022932"/>
    </source>
</evidence>
<dbReference type="SUPFAM" id="SSF89550">
    <property type="entry name" value="PHP domain-like"/>
    <property type="match status" value="1"/>
</dbReference>
<evidence type="ECO:0000259" key="13">
    <source>
        <dbReference type="SMART" id="SM00481"/>
    </source>
</evidence>
<evidence type="ECO:0000256" key="3">
    <source>
        <dbReference type="ARBA" id="ARBA00012417"/>
    </source>
</evidence>
<evidence type="ECO:0000256" key="9">
    <source>
        <dbReference type="ARBA" id="ARBA00022763"/>
    </source>
</evidence>
<evidence type="ECO:0000256" key="5">
    <source>
        <dbReference type="ARBA" id="ARBA00022490"/>
    </source>
</evidence>
<dbReference type="InterPro" id="IPR029460">
    <property type="entry name" value="DNAPol_HHH"/>
</dbReference>
<dbReference type="InterPro" id="IPR040982">
    <property type="entry name" value="DNA_pol3_finger"/>
</dbReference>
<dbReference type="Pfam" id="PF02811">
    <property type="entry name" value="PHP"/>
    <property type="match status" value="1"/>
</dbReference>
<dbReference type="InterPro" id="IPR003141">
    <property type="entry name" value="Pol/His_phosphatase_N"/>
</dbReference>
<evidence type="ECO:0000256" key="4">
    <source>
        <dbReference type="ARBA" id="ARBA00017273"/>
    </source>
</evidence>
<evidence type="ECO:0000256" key="12">
    <source>
        <dbReference type="ARBA" id="ARBA00049244"/>
    </source>
</evidence>
<dbReference type="NCBIfam" id="NF004225">
    <property type="entry name" value="PRK05672.1"/>
    <property type="match status" value="1"/>
</dbReference>
<evidence type="ECO:0000256" key="1">
    <source>
        <dbReference type="ARBA" id="ARBA00004496"/>
    </source>
</evidence>
<evidence type="ECO:0000313" key="14">
    <source>
        <dbReference type="EMBL" id="XCB35616.1"/>
    </source>
</evidence>
<keyword evidence="6 14" id="KW-0808">Transferase</keyword>
<dbReference type="Pfam" id="PF07733">
    <property type="entry name" value="DNA_pol3_alpha"/>
    <property type="match status" value="1"/>
</dbReference>
<accession>A0AAU7ZXH0</accession>
<keyword evidence="5" id="KW-0963">Cytoplasm</keyword>
<comment type="subcellular location">
    <subcellularLocation>
        <location evidence="1">Cytoplasm</location>
    </subcellularLocation>
</comment>
<dbReference type="EC" id="2.7.7.7" evidence="3"/>
<dbReference type="EMBL" id="CP132942">
    <property type="protein sequence ID" value="XCB35616.1"/>
    <property type="molecule type" value="Genomic_DNA"/>
</dbReference>
<dbReference type="GO" id="GO:0006260">
    <property type="term" value="P:DNA replication"/>
    <property type="evidence" value="ECO:0007669"/>
    <property type="project" value="UniProtKB-KW"/>
</dbReference>
<keyword evidence="8" id="KW-0235">DNA replication</keyword>